<evidence type="ECO:0000256" key="2">
    <source>
        <dbReference type="SAM" id="Phobius"/>
    </source>
</evidence>
<keyword evidence="4" id="KW-1185">Reference proteome</keyword>
<protein>
    <recommendedName>
        <fullName evidence="5">Trypsin-like peptidase</fullName>
    </recommendedName>
</protein>
<dbReference type="AlphaFoldDB" id="A0A542ZIT4"/>
<comment type="caution">
    <text evidence="3">The sequence shown here is derived from an EMBL/GenBank/DDBJ whole genome shotgun (WGS) entry which is preliminary data.</text>
</comment>
<feature type="transmembrane region" description="Helical" evidence="2">
    <location>
        <begin position="450"/>
        <end position="471"/>
    </location>
</feature>
<keyword evidence="2" id="KW-0472">Membrane</keyword>
<feature type="compositionally biased region" description="Low complexity" evidence="1">
    <location>
        <begin position="599"/>
        <end position="618"/>
    </location>
</feature>
<proteinExistence type="predicted"/>
<feature type="compositionally biased region" description="Pro residues" evidence="1">
    <location>
        <begin position="545"/>
        <end position="558"/>
    </location>
</feature>
<organism evidence="3 4">
    <name type="scientific">Oryzihumus leptocrescens</name>
    <dbReference type="NCBI Taxonomy" id="297536"/>
    <lineage>
        <taxon>Bacteria</taxon>
        <taxon>Bacillati</taxon>
        <taxon>Actinomycetota</taxon>
        <taxon>Actinomycetes</taxon>
        <taxon>Micrococcales</taxon>
        <taxon>Intrasporangiaceae</taxon>
        <taxon>Oryzihumus</taxon>
    </lineage>
</organism>
<feature type="region of interest" description="Disordered" evidence="1">
    <location>
        <begin position="514"/>
        <end position="637"/>
    </location>
</feature>
<keyword evidence="2" id="KW-0812">Transmembrane</keyword>
<name>A0A542ZIT4_9MICO</name>
<accession>A0A542ZIT4</accession>
<evidence type="ECO:0008006" key="5">
    <source>
        <dbReference type="Google" id="ProtNLM"/>
    </source>
</evidence>
<reference evidence="3 4" key="1">
    <citation type="submission" date="2019-06" db="EMBL/GenBank/DDBJ databases">
        <title>Sequencing the genomes of 1000 actinobacteria strains.</title>
        <authorList>
            <person name="Klenk H.-P."/>
        </authorList>
    </citation>
    <scope>NUCLEOTIDE SEQUENCE [LARGE SCALE GENOMIC DNA]</scope>
    <source>
        <strain evidence="3 4">DSM 18082</strain>
    </source>
</reference>
<feature type="region of interest" description="Disordered" evidence="1">
    <location>
        <begin position="476"/>
        <end position="495"/>
    </location>
</feature>
<dbReference type="OrthoDB" id="5187308at2"/>
<keyword evidence="2" id="KW-1133">Transmembrane helix</keyword>
<dbReference type="Gene3D" id="2.40.10.120">
    <property type="match status" value="1"/>
</dbReference>
<feature type="compositionally biased region" description="Low complexity" evidence="1">
    <location>
        <begin position="559"/>
        <end position="572"/>
    </location>
</feature>
<dbReference type="InterPro" id="IPR009003">
    <property type="entry name" value="Peptidase_S1_PA"/>
</dbReference>
<dbReference type="EMBL" id="VFOQ01000001">
    <property type="protein sequence ID" value="TQL60245.1"/>
    <property type="molecule type" value="Genomic_DNA"/>
</dbReference>
<evidence type="ECO:0000313" key="3">
    <source>
        <dbReference type="EMBL" id="TQL60245.1"/>
    </source>
</evidence>
<feature type="compositionally biased region" description="Low complexity" evidence="1">
    <location>
        <begin position="301"/>
        <end position="347"/>
    </location>
</feature>
<evidence type="ECO:0000256" key="1">
    <source>
        <dbReference type="SAM" id="MobiDB-lite"/>
    </source>
</evidence>
<dbReference type="SUPFAM" id="SSF50494">
    <property type="entry name" value="Trypsin-like serine proteases"/>
    <property type="match status" value="1"/>
</dbReference>
<feature type="region of interest" description="Disordered" evidence="1">
    <location>
        <begin position="300"/>
        <end position="351"/>
    </location>
</feature>
<gene>
    <name evidence="3" type="ORF">FB474_1628</name>
</gene>
<feature type="compositionally biased region" description="Low complexity" evidence="1">
    <location>
        <begin position="514"/>
        <end position="531"/>
    </location>
</feature>
<dbReference type="RefSeq" id="WP_141788168.1">
    <property type="nucleotide sequence ID" value="NZ_VFOQ01000001.1"/>
</dbReference>
<sequence>MTGRRSRYIYAGVAVVLALVLGPAPLAWAHKHPTPTERAAPAVVWVEARAQVEVALIEHRPVGDPSGVHIGIIQSVWNPVLASASGFAVDPSGVVVTTGALGAADITRAEVYAVNQAFLKQYGSAAPLPADPYSRHHIGPAGDRTEERLQACYPGGQTNDAGGCVVRATWDFRVYPYVTSQARFGAFPAEVIGKPTPDVTVVRVRGATSMPTVDLGRSTSGAQALAALGFTGVPSPGNPLLALNTHLATVGGTALKTTGLTADDLTDALRLGRLVPAGLTGGPVVAEQGQVIGLLVPPSGPASANPSAASPSDIASSTPTPATESATTAASPSASASASPSPGGTATLPPAATPRLVTAAAITAALRAASVTPHRGPVDTSFEQAMHLFKNRGYAGSIPGFRNALALFPGHYLATQNLAIATKLRGSSVSQPRQLPGQAAADTSTSVSPWLVAVLVLLGLVLLGLVAWAVLRRRRAPGPSTPVAPAAAAPPGTPPAPAMATAGVAGATAGAATGAVPAGARPGGAAASRPLGGPGASRPAAQPSGPVPPPSAPSPGSSPPAQAGPRPAPAGAAVGGRPPGASAVRPGGSGPVPSPSGPGPVRTPASGPAGPPSSASGPGRPPASAPATPGGGARTRNFCTTCGGRLTPGDRFCGWCGQPVA</sequence>
<dbReference type="Proteomes" id="UP000319514">
    <property type="component" value="Unassembled WGS sequence"/>
</dbReference>
<feature type="compositionally biased region" description="Low complexity" evidence="1">
    <location>
        <begin position="477"/>
        <end position="490"/>
    </location>
</feature>
<evidence type="ECO:0000313" key="4">
    <source>
        <dbReference type="Proteomes" id="UP000319514"/>
    </source>
</evidence>